<proteinExistence type="predicted"/>
<dbReference type="EMBL" id="REGN01003233">
    <property type="protein sequence ID" value="RNA23716.1"/>
    <property type="molecule type" value="Genomic_DNA"/>
</dbReference>
<organism evidence="1 2">
    <name type="scientific">Brachionus plicatilis</name>
    <name type="common">Marine rotifer</name>
    <name type="synonym">Brachionus muelleri</name>
    <dbReference type="NCBI Taxonomy" id="10195"/>
    <lineage>
        <taxon>Eukaryota</taxon>
        <taxon>Metazoa</taxon>
        <taxon>Spiralia</taxon>
        <taxon>Gnathifera</taxon>
        <taxon>Rotifera</taxon>
        <taxon>Eurotatoria</taxon>
        <taxon>Monogononta</taxon>
        <taxon>Pseudotrocha</taxon>
        <taxon>Ploima</taxon>
        <taxon>Brachionidae</taxon>
        <taxon>Brachionus</taxon>
    </lineage>
</organism>
<keyword evidence="2" id="KW-1185">Reference proteome</keyword>
<reference evidence="1 2" key="1">
    <citation type="journal article" date="2018" name="Sci. Rep.">
        <title>Genomic signatures of local adaptation to the degree of environmental predictability in rotifers.</title>
        <authorList>
            <person name="Franch-Gras L."/>
            <person name="Hahn C."/>
            <person name="Garcia-Roger E.M."/>
            <person name="Carmona M.J."/>
            <person name="Serra M."/>
            <person name="Gomez A."/>
        </authorList>
    </citation>
    <scope>NUCLEOTIDE SEQUENCE [LARGE SCALE GENOMIC DNA]</scope>
    <source>
        <strain evidence="1">HYR1</strain>
    </source>
</reference>
<name>A0A3M7RJH6_BRAPC</name>
<evidence type="ECO:0000313" key="2">
    <source>
        <dbReference type="Proteomes" id="UP000276133"/>
    </source>
</evidence>
<dbReference type="Proteomes" id="UP000276133">
    <property type="component" value="Unassembled WGS sequence"/>
</dbReference>
<dbReference type="AlphaFoldDB" id="A0A3M7RJH6"/>
<evidence type="ECO:0000313" key="1">
    <source>
        <dbReference type="EMBL" id="RNA23716.1"/>
    </source>
</evidence>
<sequence>MMQATGTTGTLTRAMHSHESLPNFNPGIYASQHFVKRSEWMELWELRLQSLELDDIVTTLGDYTNVKTLKPLFIIKIGDEAREVYNSKRKEDKSDKLADIIKFITSHYAPKKSPMWILDFLDKSHTDLLF</sequence>
<accession>A0A3M7RJH6</accession>
<protein>
    <submittedName>
        <fullName evidence="1">Uncharacterized protein</fullName>
    </submittedName>
</protein>
<comment type="caution">
    <text evidence="1">The sequence shown here is derived from an EMBL/GenBank/DDBJ whole genome shotgun (WGS) entry which is preliminary data.</text>
</comment>
<gene>
    <name evidence="1" type="ORF">BpHYR1_050241</name>
</gene>